<dbReference type="GO" id="GO:0016887">
    <property type="term" value="F:ATP hydrolysis activity"/>
    <property type="evidence" value="ECO:0007669"/>
    <property type="project" value="InterPro"/>
</dbReference>
<dbReference type="AlphaFoldDB" id="A0A1L3GIQ5"/>
<dbReference type="GO" id="GO:0008233">
    <property type="term" value="F:peptidase activity"/>
    <property type="evidence" value="ECO:0007669"/>
    <property type="project" value="UniProtKB-KW"/>
</dbReference>
<dbReference type="Gene3D" id="3.40.50.300">
    <property type="entry name" value="P-loop containing nucleotide triphosphate hydrolases"/>
    <property type="match status" value="1"/>
</dbReference>
<dbReference type="GO" id="GO:0005524">
    <property type="term" value="F:ATP binding"/>
    <property type="evidence" value="ECO:0007669"/>
    <property type="project" value="UniProtKB-UniRule"/>
</dbReference>
<dbReference type="InterPro" id="IPR019489">
    <property type="entry name" value="Clp_ATPase_C"/>
</dbReference>
<dbReference type="InterPro" id="IPR004487">
    <property type="entry name" value="Clp_protease_ATP-bd_su_ClpX"/>
</dbReference>
<dbReference type="GO" id="GO:0051082">
    <property type="term" value="F:unfolded protein binding"/>
    <property type="evidence" value="ECO:0007669"/>
    <property type="project" value="UniProtKB-UniRule"/>
</dbReference>
<evidence type="ECO:0000256" key="7">
    <source>
        <dbReference type="PROSITE-ProRule" id="PRU01250"/>
    </source>
</evidence>
<evidence type="ECO:0000256" key="4">
    <source>
        <dbReference type="ARBA" id="ARBA00022840"/>
    </source>
</evidence>
<dbReference type="Gene3D" id="1.10.8.60">
    <property type="match status" value="1"/>
</dbReference>
<feature type="binding site" evidence="6 7">
    <location>
        <position position="13"/>
    </location>
    <ligand>
        <name>Zn(2+)</name>
        <dbReference type="ChEBI" id="CHEBI:29105"/>
    </ligand>
</feature>
<keyword evidence="9" id="KW-0378">Hydrolase</keyword>
<keyword evidence="5 6" id="KW-0143">Chaperone</keyword>
<evidence type="ECO:0000256" key="2">
    <source>
        <dbReference type="ARBA" id="ARBA00022741"/>
    </source>
</evidence>
<reference evidence="9 10" key="1">
    <citation type="journal article" date="2017" name="Genome Announc.">
        <title>Complete Genome Sequences of Two Acetylene-Fermenting Pelobacter acetylenicus Strains.</title>
        <authorList>
            <person name="Sutton J.M."/>
            <person name="Baesman S.M."/>
            <person name="Fierst J.L."/>
            <person name="Poret-Peterson A.T."/>
            <person name="Oremland R.S."/>
            <person name="Dunlap D.S."/>
            <person name="Akob D.M."/>
        </authorList>
    </citation>
    <scope>NUCLEOTIDE SEQUENCE [LARGE SCALE GENOMIC DNA]</scope>
    <source>
        <strain evidence="9 10">DSM 3247</strain>
    </source>
</reference>
<keyword evidence="9" id="KW-0645">Protease</keyword>
<dbReference type="InterPro" id="IPR027417">
    <property type="entry name" value="P-loop_NTPase"/>
</dbReference>
<evidence type="ECO:0000313" key="9">
    <source>
        <dbReference type="EMBL" id="APG25770.1"/>
    </source>
</evidence>
<dbReference type="Pfam" id="PF06689">
    <property type="entry name" value="zf-C4_ClpX"/>
    <property type="match status" value="1"/>
</dbReference>
<dbReference type="PANTHER" id="PTHR48102:SF7">
    <property type="entry name" value="ATP-DEPENDENT CLP PROTEASE ATP-BINDING SUBUNIT CLPX-LIKE, MITOCHONDRIAL"/>
    <property type="match status" value="1"/>
</dbReference>
<comment type="function">
    <text evidence="6">ATP-dependent specificity component of the Clp protease. It directs the protease to specific substrates. Can perform chaperone functions in the absence of ClpP.</text>
</comment>
<dbReference type="SMART" id="SM00994">
    <property type="entry name" value="zf-C4_ClpX"/>
    <property type="match status" value="1"/>
</dbReference>
<dbReference type="InterPro" id="IPR003959">
    <property type="entry name" value="ATPase_AAA_core"/>
</dbReference>
<dbReference type="InterPro" id="IPR038366">
    <property type="entry name" value="Znf_CppX_C4_sf"/>
</dbReference>
<dbReference type="FunFam" id="1.10.8.60:FF:000002">
    <property type="entry name" value="ATP-dependent Clp protease ATP-binding subunit ClpX"/>
    <property type="match status" value="1"/>
</dbReference>
<dbReference type="GO" id="GO:0140662">
    <property type="term" value="F:ATP-dependent protein folding chaperone"/>
    <property type="evidence" value="ECO:0007669"/>
    <property type="project" value="InterPro"/>
</dbReference>
<evidence type="ECO:0000256" key="3">
    <source>
        <dbReference type="ARBA" id="ARBA00022833"/>
    </source>
</evidence>
<dbReference type="PROSITE" id="PS51902">
    <property type="entry name" value="CLPX_ZB"/>
    <property type="match status" value="1"/>
</dbReference>
<keyword evidence="4 6" id="KW-0067">ATP-binding</keyword>
<dbReference type="SMART" id="SM00382">
    <property type="entry name" value="AAA"/>
    <property type="match status" value="1"/>
</dbReference>
<dbReference type="InterPro" id="IPR010603">
    <property type="entry name" value="Znf_CppX_C4"/>
</dbReference>
<dbReference type="Pfam" id="PF10431">
    <property type="entry name" value="ClpB_D2-small"/>
    <property type="match status" value="1"/>
</dbReference>
<dbReference type="FunFam" id="3.40.50.300:FF:000005">
    <property type="entry name" value="ATP-dependent Clp protease ATP-binding subunit ClpX"/>
    <property type="match status" value="1"/>
</dbReference>
<dbReference type="GO" id="GO:0009376">
    <property type="term" value="C:HslUV protease complex"/>
    <property type="evidence" value="ECO:0007669"/>
    <property type="project" value="TreeGrafter"/>
</dbReference>
<evidence type="ECO:0000256" key="1">
    <source>
        <dbReference type="ARBA" id="ARBA00022723"/>
    </source>
</evidence>
<dbReference type="InterPro" id="IPR003593">
    <property type="entry name" value="AAA+_ATPase"/>
</dbReference>
<dbReference type="InterPro" id="IPR059188">
    <property type="entry name" value="Znf_CLPX-like"/>
</dbReference>
<evidence type="ECO:0000313" key="10">
    <source>
        <dbReference type="Proteomes" id="UP000182264"/>
    </source>
</evidence>
<name>A0A1L3GIQ5_SYNAC</name>
<evidence type="ECO:0000259" key="8">
    <source>
        <dbReference type="PROSITE" id="PS51902"/>
    </source>
</evidence>
<organism evidence="9 10">
    <name type="scientific">Syntrophotalea acetylenica</name>
    <name type="common">Pelobacter acetylenicus</name>
    <dbReference type="NCBI Taxonomy" id="29542"/>
    <lineage>
        <taxon>Bacteria</taxon>
        <taxon>Pseudomonadati</taxon>
        <taxon>Thermodesulfobacteriota</taxon>
        <taxon>Desulfuromonadia</taxon>
        <taxon>Desulfuromonadales</taxon>
        <taxon>Syntrophotaleaceae</taxon>
        <taxon>Syntrophotalea</taxon>
    </lineage>
</organism>
<dbReference type="STRING" id="29542.A6070_06695"/>
<dbReference type="Proteomes" id="UP000182264">
    <property type="component" value="Chromosome"/>
</dbReference>
<dbReference type="Gene3D" id="6.20.220.10">
    <property type="entry name" value="ClpX chaperone, C4-type zinc finger domain"/>
    <property type="match status" value="1"/>
</dbReference>
<feature type="domain" description="ClpX-type ZB" evidence="8">
    <location>
        <begin position="1"/>
        <end position="54"/>
    </location>
</feature>
<dbReference type="SUPFAM" id="SSF52540">
    <property type="entry name" value="P-loop containing nucleoside triphosphate hydrolases"/>
    <property type="match status" value="1"/>
</dbReference>
<dbReference type="GO" id="GO:0046983">
    <property type="term" value="F:protein dimerization activity"/>
    <property type="evidence" value="ECO:0007669"/>
    <property type="project" value="UniProtKB-UniRule"/>
</dbReference>
<feature type="binding site" evidence="6 7">
    <location>
        <position position="35"/>
    </location>
    <ligand>
        <name>Zn(2+)</name>
        <dbReference type="ChEBI" id="CHEBI:29105"/>
    </ligand>
</feature>
<dbReference type="PANTHER" id="PTHR48102">
    <property type="entry name" value="ATP-DEPENDENT CLP PROTEASE ATP-BINDING SUBUNIT CLPX-LIKE, MITOCHONDRIAL-RELATED"/>
    <property type="match status" value="1"/>
</dbReference>
<dbReference type="HAMAP" id="MF_00175">
    <property type="entry name" value="ClpX"/>
    <property type="match status" value="1"/>
</dbReference>
<evidence type="ECO:0000256" key="5">
    <source>
        <dbReference type="ARBA" id="ARBA00023186"/>
    </source>
</evidence>
<dbReference type="OrthoDB" id="9804062at2"/>
<dbReference type="NCBIfam" id="TIGR00382">
    <property type="entry name" value="clpX"/>
    <property type="match status" value="1"/>
</dbReference>
<feature type="binding site" evidence="6 7">
    <location>
        <position position="16"/>
    </location>
    <ligand>
        <name>Zn(2+)</name>
        <dbReference type="ChEBI" id="CHEBI:29105"/>
    </ligand>
</feature>
<dbReference type="SUPFAM" id="SSF57716">
    <property type="entry name" value="Glucocorticoid receptor-like (DNA-binding domain)"/>
    <property type="match status" value="1"/>
</dbReference>
<feature type="binding site" evidence="6">
    <location>
        <begin position="119"/>
        <end position="126"/>
    </location>
    <ligand>
        <name>ATP</name>
        <dbReference type="ChEBI" id="CHEBI:30616"/>
    </ligand>
</feature>
<dbReference type="GO" id="GO:0051301">
    <property type="term" value="P:cell division"/>
    <property type="evidence" value="ECO:0007669"/>
    <property type="project" value="TreeGrafter"/>
</dbReference>
<comment type="similarity">
    <text evidence="6 7">Belongs to the ClpX chaperone family.</text>
</comment>
<dbReference type="CDD" id="cd19497">
    <property type="entry name" value="RecA-like_ClpX"/>
    <property type="match status" value="1"/>
</dbReference>
<feature type="binding site" evidence="6 7">
    <location>
        <position position="38"/>
    </location>
    <ligand>
        <name>Zn(2+)</name>
        <dbReference type="ChEBI" id="CHEBI:29105"/>
    </ligand>
</feature>
<dbReference type="NCBIfam" id="NF003745">
    <property type="entry name" value="PRK05342.1"/>
    <property type="match status" value="1"/>
</dbReference>
<evidence type="ECO:0000256" key="6">
    <source>
        <dbReference type="HAMAP-Rule" id="MF_00175"/>
    </source>
</evidence>
<dbReference type="InterPro" id="IPR050052">
    <property type="entry name" value="ATP-dep_Clp_protease_ClpX"/>
</dbReference>
<protein>
    <recommendedName>
        <fullName evidence="6">ATP-dependent Clp protease ATP-binding subunit ClpX</fullName>
    </recommendedName>
</protein>
<comment type="subunit">
    <text evidence="6">Component of the ClpX-ClpP complex. Forms a hexameric ring that, in the presence of ATP, binds to fourteen ClpP subunits assembled into a disk-like structure with a central cavity, resembling the structure of eukaryotic proteasomes.</text>
</comment>
<keyword evidence="2 6" id="KW-0547">Nucleotide-binding</keyword>
<sequence>MSDRDGKSGYLTCSFCGKGQDDVKKLIAGPDVYICDECIELCKDIIAEEAKLEGGGEPGPKRLPRPSEIKDALDEYVIGQERAKKILSVAVYNHYKRVELAQSSDGVEIQKSNILMLGPTGSGKTLLAQTLARLLNVPFAIADATNLTEAGYVGEDVENIILNLLQAADYDLEKAQRGIIYIDEVDKIARKSDSPSITRDVSGEGVQQALLKIIEGTTASVPPKGGRKHPQQEFLKVDTTNILFICGGAFSGLDGIIKQRSGSKVMGFGAEIREKKEMGIGEVLALTEPMDLIRFGLIPEFVGRLPVIATLEELDEESLVRILKEPRNALVKQYQKLFDMEKVQLKFTDGALVAVAEEALKRKTGARGLRSIIENSMLDVMYDIPSQDRVKEVVINEDVIRQQGKPIIVYDCAESA</sequence>
<accession>A0A1L3GIQ5</accession>
<dbReference type="SMART" id="SM01086">
    <property type="entry name" value="ClpB_D2-small"/>
    <property type="match status" value="1"/>
</dbReference>
<dbReference type="RefSeq" id="WP_072287614.1">
    <property type="nucleotide sequence ID" value="NZ_CP015455.1"/>
</dbReference>
<keyword evidence="3 6" id="KW-0862">Zinc</keyword>
<gene>
    <name evidence="6" type="primary">clpX</name>
    <name evidence="9" type="ORF">A7E75_12680</name>
</gene>
<keyword evidence="1 6" id="KW-0479">Metal-binding</keyword>
<dbReference type="EMBL" id="CP015518">
    <property type="protein sequence ID" value="APG25770.1"/>
    <property type="molecule type" value="Genomic_DNA"/>
</dbReference>
<dbReference type="GO" id="GO:0051603">
    <property type="term" value="P:proteolysis involved in protein catabolic process"/>
    <property type="evidence" value="ECO:0007669"/>
    <property type="project" value="TreeGrafter"/>
</dbReference>
<dbReference type="InterPro" id="IPR046425">
    <property type="entry name" value="ClpX_bact"/>
</dbReference>
<dbReference type="GO" id="GO:0008270">
    <property type="term" value="F:zinc ion binding"/>
    <property type="evidence" value="ECO:0007669"/>
    <property type="project" value="UniProtKB-UniRule"/>
</dbReference>
<keyword evidence="10" id="KW-1185">Reference proteome</keyword>
<proteinExistence type="inferred from homology"/>
<dbReference type="Pfam" id="PF07724">
    <property type="entry name" value="AAA_2"/>
    <property type="match status" value="1"/>
</dbReference>
<dbReference type="KEGG" id="pace:A6070_06695"/>